<gene>
    <name evidence="4" type="ORF">GLP15_4195</name>
</gene>
<reference evidence="4 5" key="1">
    <citation type="journal article" date="2010" name="BMC Genomics">
        <title>Genome analysis and comparative genomics of a Giardia intestinalis assemblage E isolate.</title>
        <authorList>
            <person name="Jerlstrom-Hultqvist J."/>
            <person name="Franzen O."/>
            <person name="Ankarklev J."/>
            <person name="Xu F."/>
            <person name="Nohynkova E."/>
            <person name="Andersson J.O."/>
            <person name="Svard S.G."/>
            <person name="Andersson B."/>
        </authorList>
    </citation>
    <scope>NUCLEOTIDE SEQUENCE [LARGE SCALE GENOMIC DNA]</scope>
    <source>
        <strain evidence="4 5">P15</strain>
    </source>
</reference>
<dbReference type="VEuPathDB" id="GiardiaDB:GLP15_4195"/>
<feature type="compositionally biased region" description="Low complexity" evidence="2">
    <location>
        <begin position="1579"/>
        <end position="1594"/>
    </location>
</feature>
<feature type="region of interest" description="Disordered" evidence="2">
    <location>
        <begin position="1543"/>
        <end position="1594"/>
    </location>
</feature>
<feature type="compositionally biased region" description="Polar residues" evidence="2">
    <location>
        <begin position="1703"/>
        <end position="1713"/>
    </location>
</feature>
<name>E1F0J4_GIAIA</name>
<feature type="region of interest" description="Disordered" evidence="2">
    <location>
        <begin position="1387"/>
        <end position="1409"/>
    </location>
</feature>
<evidence type="ECO:0000256" key="1">
    <source>
        <dbReference type="SAM" id="Coils"/>
    </source>
</evidence>
<feature type="coiled-coil region" evidence="1">
    <location>
        <begin position="1332"/>
        <end position="1359"/>
    </location>
</feature>
<feature type="transmembrane region" description="Helical" evidence="3">
    <location>
        <begin position="478"/>
        <end position="499"/>
    </location>
</feature>
<evidence type="ECO:0000313" key="5">
    <source>
        <dbReference type="Proteomes" id="UP000008974"/>
    </source>
</evidence>
<feature type="compositionally biased region" description="Pro residues" evidence="2">
    <location>
        <begin position="1486"/>
        <end position="1497"/>
    </location>
</feature>
<comment type="caution">
    <text evidence="4">The sequence shown here is derived from an EMBL/GenBank/DDBJ whole genome shotgun (WGS) entry which is preliminary data.</text>
</comment>
<sequence>MTSEAEPLYIRALEQLMTPTDRSLMCQDADPQVVAQFLLGTYFATHITAWSPGDAHLEDRYDPQEPVTIRLISSLLTPSIPYNLVKMTAISPNKSVNISILCNHSIILHSDLALIIPPWKTKISISAVNTERFYHKLFKMRPRNARLHGASFRCPVISPEDDIIACSVSDYGDICIIHETGEVAILDHVELLPGRPYTYFFTSPFGMLSYRGEAKTQTDPYVVAYDCCFPPDSDNYLQCDSTLIVVRAIGRHAELSLERCIYSCSPCTIDDLALRGGVRRAWTLRQMPTITFRVAFAPTAPLSLSCFISPFGAFAVLVYGGLHFSIPILHINNPVRHVRQLTWNWSPVNHFMGARQRQDIHTPHGCRGCSSASLELDPKSERLPSISNIPNINTSTVVEKKASTEPVPIPCRCNCLQLMPSFDTYFSNLLNNYVQWLETDNGSYVMTHNLHAIIQAYMPHLLRSCSLDPVRISWSLDGAIYCMSYAGVFIFGTIFGVLFRVDLKDITSAAIAGGPMISFATSSNSLVGKDISFEFLGGRFLAFRFAQKLTIFQIVLPFNKLTIEYPERWALSTHTISACQLIRETPPVSVPHINLDKNNSYMATPKFIPQINAISFLSYTLENYRLLKQLLLSSSPLEAKELQEGLNDELNPNQSSDSMRELGIATEVLLFFQALAAQVGVTVKKMFDLIATLADHQKTTSYDCHLAKIASGAYSAIGSHACEAVLVPLNILRRRYTKELSSISLVSAEQTYMIIVDSIASSFDDNVLSFFYKQLSNYPMLFSSRSSDSLNISGESSDIFTRDSDDAEDTSKPGISTEDALKYTKTVCVMAISLLKFTALFVRTSYSLIAARTHLLAPSQPHQLPYKNNGSIGYTIPASTCLFLACGYCCLACDTCVYHALCSETKDPTYKELVQKAAFFLLCIHVLAKQLQFYFLDSVVVQMLSILVPQNYTSSSRTFNKPKNVAVPLLPIYIINAYFPSLEPFSTLQSSSLTLEKRFAGVSEGGHSHFIPESIVCSYGYLFSGTSIYKLDASNSPYNRLYLQSVLNVLRDYNPFQSHDVGYRMTAHKPPVVPQESSTPTHAQILYAAYVAGKAGRFLAVVSYLLKLSGDSDYCGPSPCFSDIAIQTTSSTASLTELQRSVLTRVLTLCDTVKNRSPLAHADIDFLLTLRARADTALLDSLTFFLLYITAYNMLPDFNYFLTFQRNVYTEPRCHCSSSPATYLDSFSIAGRARYSLTFPNTAYIDNLLPTIQPLFTPLCVALFLLAIGRLEDGIFLLAREGYYSVAIHLLRCFLTSFSAISSKVPETVTCSKGASLIDQSSVDENEKCRIMNVYACKMSNLERLCSELETNQSALSRMCGPQRESIKEINYYTLPEQVSEVLQPKTSGSTFRTTHKKPKQSVTKSHSTPLEIETPLVSEEHFLDIDDFHVNKNPEIGEILSTSAVKIDDVAIENHIPPGLDLTVPTSESQHSSVLVNPLQNTKSLPPPPPPLPPSSIPLSQQPSQPPPLPPPPGSAATLASVPISAPVQPFPFYPQPSSVKIPPSTHYGRNGVNNLPPNPEHFFASNVNRPGPAYSLRPQPSRPVSSRSTQRPLSILTTSQIRPHSAYLPMAPGPSAIPLPVHVPITNVPSYFNISLPTHHPHIPERQPVVPHFQPYGGNLNLPNCPTTQMASVPQVPLPFQQQFYAQSKPQHVEKQEQLLAPTSQASSSKPESQRQKRMQPQIQSIEISSMTNGSTLSINDPYPPQQPVNYQMCSNLELEDNTPPIFSSGISTSGVDLGTQDYKNMAQYLHAAAPKYPEVLAKRKPHSDIRWMDISKNIEEIDQLTAAAQGTMNYLQALTKEVEGNEQRLLRAKH</sequence>
<evidence type="ECO:0000256" key="3">
    <source>
        <dbReference type="SAM" id="Phobius"/>
    </source>
</evidence>
<dbReference type="OrthoDB" id="10256375at2759"/>
<evidence type="ECO:0000256" key="2">
    <source>
        <dbReference type="SAM" id="MobiDB-lite"/>
    </source>
</evidence>
<feature type="compositionally biased region" description="Pro residues" evidence="2">
    <location>
        <begin position="1505"/>
        <end position="1515"/>
    </location>
</feature>
<keyword evidence="3" id="KW-0472">Membrane</keyword>
<organism evidence="4 5">
    <name type="scientific">Giardia intestinalis (strain P15)</name>
    <name type="common">Giardia lamblia</name>
    <dbReference type="NCBI Taxonomy" id="658858"/>
    <lineage>
        <taxon>Eukaryota</taxon>
        <taxon>Metamonada</taxon>
        <taxon>Diplomonadida</taxon>
        <taxon>Hexamitidae</taxon>
        <taxon>Giardiinae</taxon>
        <taxon>Giardia</taxon>
    </lineage>
</organism>
<keyword evidence="1" id="KW-0175">Coiled coil</keyword>
<dbReference type="OMA" id="HTISACQ"/>
<feature type="region of interest" description="Disordered" evidence="2">
    <location>
        <begin position="1462"/>
        <end position="1519"/>
    </location>
</feature>
<keyword evidence="3" id="KW-0812">Transmembrane</keyword>
<keyword evidence="3" id="KW-1133">Transmembrane helix</keyword>
<feature type="compositionally biased region" description="Polar residues" evidence="2">
    <location>
        <begin position="1465"/>
        <end position="1484"/>
    </location>
</feature>
<evidence type="ECO:0000313" key="4">
    <source>
        <dbReference type="EMBL" id="EFO64015.1"/>
    </source>
</evidence>
<dbReference type="EMBL" id="ACVC01000107">
    <property type="protein sequence ID" value="EFO64015.1"/>
    <property type="molecule type" value="Genomic_DNA"/>
</dbReference>
<dbReference type="Proteomes" id="UP000008974">
    <property type="component" value="Unassembled WGS sequence"/>
</dbReference>
<dbReference type="STRING" id="658858.E1F0J4"/>
<protein>
    <submittedName>
        <fullName evidence="4">Uncharacterized protein</fullName>
    </submittedName>
</protein>
<feature type="region of interest" description="Disordered" evidence="2">
    <location>
        <begin position="1701"/>
        <end position="1723"/>
    </location>
</feature>
<proteinExistence type="predicted"/>
<accession>E1F0J4</accession>